<organism evidence="2">
    <name type="scientific">uncultured organism</name>
    <dbReference type="NCBI Taxonomy" id="155900"/>
    <lineage>
        <taxon>unclassified sequences</taxon>
        <taxon>environmental samples</taxon>
    </lineage>
</organism>
<dbReference type="CDD" id="cd17767">
    <property type="entry name" value="UP_EcUdp-like"/>
    <property type="match status" value="1"/>
</dbReference>
<dbReference type="GO" id="GO:0003824">
    <property type="term" value="F:catalytic activity"/>
    <property type="evidence" value="ECO:0007669"/>
    <property type="project" value="InterPro"/>
</dbReference>
<dbReference type="AlphaFoldDB" id="M1Q1M8"/>
<evidence type="ECO:0000259" key="1">
    <source>
        <dbReference type="Pfam" id="PF01048"/>
    </source>
</evidence>
<dbReference type="PANTHER" id="PTHR43691">
    <property type="entry name" value="URIDINE PHOSPHORYLASE"/>
    <property type="match status" value="1"/>
</dbReference>
<dbReference type="Gene3D" id="3.40.50.1580">
    <property type="entry name" value="Nucleoside phosphorylase domain"/>
    <property type="match status" value="1"/>
</dbReference>
<protein>
    <submittedName>
        <fullName evidence="2">Uridine phosphorylase</fullName>
    </submittedName>
</protein>
<dbReference type="InterPro" id="IPR000845">
    <property type="entry name" value="Nucleoside_phosphorylase_d"/>
</dbReference>
<dbReference type="GO" id="GO:0009116">
    <property type="term" value="P:nucleoside metabolic process"/>
    <property type="evidence" value="ECO:0007669"/>
    <property type="project" value="InterPro"/>
</dbReference>
<name>M1Q1M8_9ZZZZ</name>
<dbReference type="PANTHER" id="PTHR43691:SF11">
    <property type="entry name" value="FI09636P-RELATED"/>
    <property type="match status" value="1"/>
</dbReference>
<reference evidence="2" key="1">
    <citation type="journal article" date="2013" name="Syst. Appl. Microbiol.">
        <title>New insights into the archaeal diversity of a hypersaline microbial mat obtained by a metagenomic approach.</title>
        <authorList>
            <person name="Lopez-Lopez A."/>
            <person name="Richter M."/>
            <person name="Pena A."/>
            <person name="Tamames J."/>
            <person name="Rossello-Mora R."/>
        </authorList>
    </citation>
    <scope>NUCLEOTIDE SEQUENCE</scope>
</reference>
<feature type="domain" description="Nucleoside phosphorylase" evidence="1">
    <location>
        <begin position="15"/>
        <end position="210"/>
    </location>
</feature>
<dbReference type="EMBL" id="JX684083">
    <property type="protein sequence ID" value="AGF93162.1"/>
    <property type="molecule type" value="Genomic_DNA"/>
</dbReference>
<accession>M1Q1M8</accession>
<gene>
    <name evidence="2" type="ORF">FLSS-18_0027</name>
</gene>
<dbReference type="SUPFAM" id="SSF53167">
    <property type="entry name" value="Purine and uridine phosphorylases"/>
    <property type="match status" value="1"/>
</dbReference>
<dbReference type="Pfam" id="PF01048">
    <property type="entry name" value="PNP_UDP_1"/>
    <property type="match status" value="1"/>
</dbReference>
<proteinExistence type="predicted"/>
<dbReference type="InterPro" id="IPR035994">
    <property type="entry name" value="Nucleoside_phosphorylase_sf"/>
</dbReference>
<sequence length="232" mass="24536">MLSHLKIEPGDLPEYVLFPGDPGRAERVAEKLTDPQVLAENREYKSIKGKFKKTTVGVVSAGVGAPGAAIAYEEAIKAGANTLVRIGTTGSLNRSLVDSGDLVIVQSAVRDDGFSRQHLPLEVPAVADLEVTNKLVEATVSFGYEYASGMVLTTDAFYPGKRKLDRETLAETGVLAVEMECAALFTIAQVRGVSAGAVLAVNGDASEDKSLINRAIKREIEVALTAADNMTG</sequence>
<evidence type="ECO:0000313" key="2">
    <source>
        <dbReference type="EMBL" id="AGF93162.1"/>
    </source>
</evidence>